<gene>
    <name evidence="3" type="ORF">ORD21_13915</name>
</gene>
<feature type="compositionally biased region" description="Low complexity" evidence="1">
    <location>
        <begin position="360"/>
        <end position="369"/>
    </location>
</feature>
<accession>A0ABU4DTB1</accession>
<evidence type="ECO:0000256" key="2">
    <source>
        <dbReference type="SAM" id="Phobius"/>
    </source>
</evidence>
<dbReference type="RefSeq" id="WP_317641035.1">
    <property type="nucleotide sequence ID" value="NZ_JAPMIV010000033.1"/>
</dbReference>
<feature type="compositionally biased region" description="Polar residues" evidence="1">
    <location>
        <begin position="224"/>
        <end position="246"/>
    </location>
</feature>
<feature type="region of interest" description="Disordered" evidence="1">
    <location>
        <begin position="534"/>
        <end position="556"/>
    </location>
</feature>
<feature type="transmembrane region" description="Helical" evidence="2">
    <location>
        <begin position="495"/>
        <end position="514"/>
    </location>
</feature>
<keyword evidence="2" id="KW-0472">Membrane</keyword>
<feature type="region of interest" description="Disordered" evidence="1">
    <location>
        <begin position="287"/>
        <end position="371"/>
    </location>
</feature>
<organism evidence="3 4">
    <name type="scientific">Deinococcus arenicola</name>
    <dbReference type="NCBI Taxonomy" id="2994950"/>
    <lineage>
        <taxon>Bacteria</taxon>
        <taxon>Thermotogati</taxon>
        <taxon>Deinococcota</taxon>
        <taxon>Deinococci</taxon>
        <taxon>Deinococcales</taxon>
        <taxon>Deinococcaceae</taxon>
        <taxon>Deinococcus</taxon>
    </lineage>
</organism>
<feature type="compositionally biased region" description="Pro residues" evidence="1">
    <location>
        <begin position="540"/>
        <end position="556"/>
    </location>
</feature>
<evidence type="ECO:0000313" key="3">
    <source>
        <dbReference type="EMBL" id="MDV6375691.1"/>
    </source>
</evidence>
<dbReference type="Proteomes" id="UP001276150">
    <property type="component" value="Unassembled WGS sequence"/>
</dbReference>
<proteinExistence type="predicted"/>
<evidence type="ECO:0000313" key="4">
    <source>
        <dbReference type="Proteomes" id="UP001276150"/>
    </source>
</evidence>
<keyword evidence="2" id="KW-1133">Transmembrane helix</keyword>
<reference evidence="3 4" key="1">
    <citation type="submission" date="2022-11" db="EMBL/GenBank/DDBJ databases">
        <title>Deinococcus ZS9-10, Low Temperature and Draught-tolerating, UV-resistant Bacteria from Continental Antarctica.</title>
        <authorList>
            <person name="Cheng L."/>
        </authorList>
    </citation>
    <scope>NUCLEOTIDE SEQUENCE [LARGE SCALE GENOMIC DNA]</scope>
    <source>
        <strain evidence="3 4">ZS9-10</strain>
    </source>
</reference>
<feature type="compositionally biased region" description="Basic and acidic residues" evidence="1">
    <location>
        <begin position="348"/>
        <end position="359"/>
    </location>
</feature>
<feature type="region of interest" description="Disordered" evidence="1">
    <location>
        <begin position="186"/>
        <end position="272"/>
    </location>
</feature>
<name>A0ABU4DTB1_9DEIO</name>
<keyword evidence="2" id="KW-0812">Transmembrane</keyword>
<evidence type="ECO:0000256" key="1">
    <source>
        <dbReference type="SAM" id="MobiDB-lite"/>
    </source>
</evidence>
<dbReference type="EMBL" id="JAPMIV010000033">
    <property type="protein sequence ID" value="MDV6375691.1"/>
    <property type="molecule type" value="Genomic_DNA"/>
</dbReference>
<comment type="caution">
    <text evidence="3">The sequence shown here is derived from an EMBL/GenBank/DDBJ whole genome shotgun (WGS) entry which is preliminary data.</text>
</comment>
<feature type="compositionally biased region" description="Low complexity" evidence="1">
    <location>
        <begin position="287"/>
        <end position="296"/>
    </location>
</feature>
<sequence>MKPIGPYVAVQELSPPAPGVAAAESLVQTLRASDRLTGIPVLLHLLPRAQGLPEVPSSPHLLPVVDSGVDGGQAYLVTELPLQAHPARDPLLTARGALAALADLHDHGLAHGGVSAAQLWTLDSGVALAGAGLPWREDAGPAADLADLSLTLRELGALPDVLRLLEDRPGSLSARQVLVRLRSMSPVQNAGQNAGQNGGKSAGKRSQGRKPEVRPPPELAQRLTGPQRSGTQRSALQRLTSAQRPDSAQRPAFIPNAPDAGTLEPGTPTQMVGSDFSSVLAVRPATAPPNAAASAPDGTAAVSPAAPMPDAPRSQPETPQERRKRQNDKGRAQTLLDSQAAANRRTIRTSDHSEREAERAAAAAAEQAALGVPVPEPFQMDLGQLDTDHVETGHVDSERGDEAQTEQLPAAPRRPVVALAMAGVDADEAPQPLPGGTPPVPLIAPGDPVEAAPLGSGRPPARTLTPIRIGWDEDESWRVVRTASQTSQTWRLPRWMWPALAVLVLLGLGLLWLLRPERPAPVPAAVPASTVAPAMAPAAAPAPPAPAAPQPVAPSP</sequence>
<keyword evidence="4" id="KW-1185">Reference proteome</keyword>
<evidence type="ECO:0008006" key="5">
    <source>
        <dbReference type="Google" id="ProtNLM"/>
    </source>
</evidence>
<protein>
    <recommendedName>
        <fullName evidence="5">Protein kinase domain-containing protein</fullName>
    </recommendedName>
</protein>